<evidence type="ECO:0000259" key="1">
    <source>
        <dbReference type="Pfam" id="PF13701"/>
    </source>
</evidence>
<protein>
    <recommendedName>
        <fullName evidence="1">Transposase DDE domain-containing protein</fullName>
    </recommendedName>
</protein>
<comment type="caution">
    <text evidence="2">The sequence shown here is derived from an EMBL/GenBank/DDBJ whole genome shotgun (WGS) entry which is preliminary data.</text>
</comment>
<evidence type="ECO:0000313" key="2">
    <source>
        <dbReference type="EMBL" id="GGE56388.1"/>
    </source>
</evidence>
<organism evidence="2 3">
    <name type="scientific">Pullulanibacillus camelliae</name>
    <dbReference type="NCBI Taxonomy" id="1707096"/>
    <lineage>
        <taxon>Bacteria</taxon>
        <taxon>Bacillati</taxon>
        <taxon>Bacillota</taxon>
        <taxon>Bacilli</taxon>
        <taxon>Bacillales</taxon>
        <taxon>Sporolactobacillaceae</taxon>
        <taxon>Pullulanibacillus</taxon>
    </lineage>
</organism>
<keyword evidence="3" id="KW-1185">Reference proteome</keyword>
<dbReference type="EMBL" id="BMIR01000035">
    <property type="protein sequence ID" value="GGE56388.1"/>
    <property type="molecule type" value="Genomic_DNA"/>
</dbReference>
<gene>
    <name evidence="2" type="ORF">GCM10011391_39200</name>
</gene>
<dbReference type="Pfam" id="PF13701">
    <property type="entry name" value="DDE_Tnp_1_4"/>
    <property type="match status" value="1"/>
</dbReference>
<name>A0A8J2YNY4_9BACL</name>
<dbReference type="InterPro" id="IPR025668">
    <property type="entry name" value="Tnp_DDE_dom"/>
</dbReference>
<proteinExistence type="predicted"/>
<dbReference type="AlphaFoldDB" id="A0A8J2YNY4"/>
<dbReference type="Proteomes" id="UP000628775">
    <property type="component" value="Unassembled WGS sequence"/>
</dbReference>
<reference evidence="2" key="2">
    <citation type="submission" date="2020-09" db="EMBL/GenBank/DDBJ databases">
        <authorList>
            <person name="Sun Q."/>
            <person name="Zhou Y."/>
        </authorList>
    </citation>
    <scope>NUCLEOTIDE SEQUENCE</scope>
    <source>
        <strain evidence="2">CGMCC 1.15371</strain>
    </source>
</reference>
<sequence>MQHHTLITTCIKEPDGVEDFVKPLIAHYNFKFPATMFFLRGDNGFAVPALHDLCEAESVFGGQKNMQIQTIRTKIIKVASKLVKSGQSFYFKCSSSFVYQAFFWDILQRIQALKLE</sequence>
<evidence type="ECO:0000313" key="3">
    <source>
        <dbReference type="Proteomes" id="UP000628775"/>
    </source>
</evidence>
<reference evidence="2" key="1">
    <citation type="journal article" date="2014" name="Int. J. Syst. Evol. Microbiol.">
        <title>Complete genome sequence of Corynebacterium casei LMG S-19264T (=DSM 44701T), isolated from a smear-ripened cheese.</title>
        <authorList>
            <consortium name="US DOE Joint Genome Institute (JGI-PGF)"/>
            <person name="Walter F."/>
            <person name="Albersmeier A."/>
            <person name="Kalinowski J."/>
            <person name="Ruckert C."/>
        </authorList>
    </citation>
    <scope>NUCLEOTIDE SEQUENCE</scope>
    <source>
        <strain evidence="2">CGMCC 1.15371</strain>
    </source>
</reference>
<feature type="domain" description="Transposase DDE" evidence="1">
    <location>
        <begin position="64"/>
        <end position="114"/>
    </location>
</feature>
<accession>A0A8J2YNY4</accession>